<comment type="caution">
    <text evidence="1">The sequence shown here is derived from an EMBL/GenBank/DDBJ whole genome shotgun (WGS) entry which is preliminary data.</text>
</comment>
<dbReference type="EMBL" id="PFNK01000043">
    <property type="protein sequence ID" value="PIZ43384.1"/>
    <property type="molecule type" value="Genomic_DNA"/>
</dbReference>
<evidence type="ECO:0000313" key="2">
    <source>
        <dbReference type="Proteomes" id="UP000229915"/>
    </source>
</evidence>
<gene>
    <name evidence="1" type="ORF">COY33_01565</name>
</gene>
<dbReference type="AlphaFoldDB" id="A0A2M7TD90"/>
<dbReference type="Proteomes" id="UP000229915">
    <property type="component" value="Unassembled WGS sequence"/>
</dbReference>
<feature type="non-terminal residue" evidence="1">
    <location>
        <position position="1"/>
    </location>
</feature>
<organism evidence="1 2">
    <name type="scientific">candidate division WWE3 bacterium CG_4_10_14_0_2_um_filter_42_7</name>
    <dbReference type="NCBI Taxonomy" id="1975073"/>
    <lineage>
        <taxon>Bacteria</taxon>
        <taxon>Katanobacteria</taxon>
    </lineage>
</organism>
<proteinExistence type="predicted"/>
<evidence type="ECO:0000313" key="1">
    <source>
        <dbReference type="EMBL" id="PIZ43384.1"/>
    </source>
</evidence>
<name>A0A2M7TD90_UNCKA</name>
<reference evidence="2" key="1">
    <citation type="submission" date="2017-09" db="EMBL/GenBank/DDBJ databases">
        <title>Depth-based differentiation of microbial function through sediment-hosted aquifers and enrichment of novel symbionts in the deep terrestrial subsurface.</title>
        <authorList>
            <person name="Probst A.J."/>
            <person name="Ladd B."/>
            <person name="Jarett J.K."/>
            <person name="Geller-Mcgrath D.E."/>
            <person name="Sieber C.M.K."/>
            <person name="Emerson J.B."/>
            <person name="Anantharaman K."/>
            <person name="Thomas B.C."/>
            <person name="Malmstrom R."/>
            <person name="Stieglmeier M."/>
            <person name="Klingl A."/>
            <person name="Woyke T."/>
            <person name="Ryan C.M."/>
            <person name="Banfield J.F."/>
        </authorList>
    </citation>
    <scope>NUCLEOTIDE SEQUENCE [LARGE SCALE GENOMIC DNA]</scope>
</reference>
<protein>
    <submittedName>
        <fullName evidence="1">Uncharacterized protein</fullName>
    </submittedName>
</protein>
<accession>A0A2M7TD90</accession>
<sequence>SKDVKGELEEGAHPFAYKDITELYPPLKKIRAESLTYEIFTELVNKTNSLFRSLVVSLESKLAREQKYYQIEQARLNQRAKGD</sequence>